<evidence type="ECO:0000259" key="2">
    <source>
        <dbReference type="Pfam" id="PF01321"/>
    </source>
</evidence>
<organism evidence="3">
    <name type="scientific">Mesorhizobium sp. WSM2240</name>
    <dbReference type="NCBI Taxonomy" id="3228851"/>
    <lineage>
        <taxon>Bacteria</taxon>
        <taxon>Pseudomonadati</taxon>
        <taxon>Pseudomonadota</taxon>
        <taxon>Alphaproteobacteria</taxon>
        <taxon>Hyphomicrobiales</taxon>
        <taxon>Phyllobacteriaceae</taxon>
        <taxon>Mesorhizobium</taxon>
    </lineage>
</organism>
<accession>A0AAU8CT67</accession>
<dbReference type="InterPro" id="IPR036005">
    <property type="entry name" value="Creatinase/aminopeptidase-like"/>
</dbReference>
<dbReference type="PANTHER" id="PTHR46112:SF2">
    <property type="entry name" value="XAA-PRO AMINOPEPTIDASE P-RELATED"/>
    <property type="match status" value="1"/>
</dbReference>
<dbReference type="InterPro" id="IPR000587">
    <property type="entry name" value="Creatinase_N"/>
</dbReference>
<dbReference type="SUPFAM" id="SSF53092">
    <property type="entry name" value="Creatinase/prolidase N-terminal domain"/>
    <property type="match status" value="1"/>
</dbReference>
<feature type="domain" description="Peptidase M24" evidence="1">
    <location>
        <begin position="157"/>
        <end position="365"/>
    </location>
</feature>
<dbReference type="InterPro" id="IPR000994">
    <property type="entry name" value="Pept_M24"/>
</dbReference>
<dbReference type="InterPro" id="IPR029149">
    <property type="entry name" value="Creatin/AminoP/Spt16_N"/>
</dbReference>
<dbReference type="CDD" id="cd01066">
    <property type="entry name" value="APP_MetAP"/>
    <property type="match status" value="1"/>
</dbReference>
<feature type="domain" description="Creatinase N-terminal" evidence="2">
    <location>
        <begin position="14"/>
        <end position="149"/>
    </location>
</feature>
<dbReference type="Pfam" id="PF00557">
    <property type="entry name" value="Peptidase_M24"/>
    <property type="match status" value="1"/>
</dbReference>
<dbReference type="Pfam" id="PF01321">
    <property type="entry name" value="Creatinase_N"/>
    <property type="match status" value="1"/>
</dbReference>
<dbReference type="InterPro" id="IPR050659">
    <property type="entry name" value="Peptidase_M24B"/>
</dbReference>
<protein>
    <submittedName>
        <fullName evidence="3">Xaa-Pro peptidase family protein</fullName>
    </submittedName>
</protein>
<evidence type="ECO:0000259" key="1">
    <source>
        <dbReference type="Pfam" id="PF00557"/>
    </source>
</evidence>
<evidence type="ECO:0000313" key="3">
    <source>
        <dbReference type="EMBL" id="XCG49506.1"/>
    </source>
</evidence>
<dbReference type="RefSeq" id="WP_353642960.1">
    <property type="nucleotide sequence ID" value="NZ_CP159253.1"/>
</dbReference>
<dbReference type="AlphaFoldDB" id="A0AAU8CT67"/>
<dbReference type="Gene3D" id="3.90.230.10">
    <property type="entry name" value="Creatinase/methionine aminopeptidase superfamily"/>
    <property type="match status" value="1"/>
</dbReference>
<reference evidence="3" key="1">
    <citation type="submission" date="2024-06" db="EMBL/GenBank/DDBJ databases">
        <title>Mesorhizobium karijinii sp. nov., a symbiont of the iconic Swainsona formosa from arid Australia.</title>
        <authorList>
            <person name="Hill Y.J."/>
            <person name="Watkin E.L.J."/>
            <person name="O'Hara G.W."/>
            <person name="Terpolilli J."/>
            <person name="Tye M.L."/>
            <person name="Kohlmeier M.G."/>
        </authorList>
    </citation>
    <scope>NUCLEOTIDE SEQUENCE</scope>
    <source>
        <strain evidence="3">WSM2240</strain>
    </source>
</reference>
<dbReference type="SUPFAM" id="SSF55920">
    <property type="entry name" value="Creatinase/aminopeptidase"/>
    <property type="match status" value="1"/>
</dbReference>
<sequence>MDRNPFSEAEIHGRLSRVRTELARRRLDAAVFASPESVFYLTGLDHWGYFAPHLLIVPVDKKPVLITRSMEKVTIEKQVKAAEFRGHSDSETAADLAARVIAELGLTGKRIGLEYWTSGLSHGLAVKLQAQAEAEWSDVSGLVDRMRLVKSAEEQTLMRRAAKVTDAAAGAAIEAISDGASEQEVAAQCVAAMVRAGGHAPGFGPFIRPAARLGEEHTTWGDGIYRKGEPVFVELSGCLSRYHAPLGRLVRIGYISDEDAAIADLTAKAFDAVVKALRPGVRAREVYAAWQGVVDEAGLSHYRRHHCGYLVGIGQPPSWTGGNSVTGLRHDSDLEIETGMSFHILSWLMGTGRGDDFISNCVLLTDTGAEVLTRTPVGPIIR</sequence>
<dbReference type="PANTHER" id="PTHR46112">
    <property type="entry name" value="AMINOPEPTIDASE"/>
    <property type="match status" value="1"/>
</dbReference>
<dbReference type="Gene3D" id="3.40.350.10">
    <property type="entry name" value="Creatinase/prolidase N-terminal domain"/>
    <property type="match status" value="1"/>
</dbReference>
<gene>
    <name evidence="3" type="ORF">ABVK50_02395</name>
</gene>
<dbReference type="EMBL" id="CP159253">
    <property type="protein sequence ID" value="XCG49506.1"/>
    <property type="molecule type" value="Genomic_DNA"/>
</dbReference>
<proteinExistence type="predicted"/>
<name>A0AAU8CT67_9HYPH</name>